<feature type="transmembrane region" description="Helical" evidence="22">
    <location>
        <begin position="211"/>
        <end position="231"/>
    </location>
</feature>
<comment type="function">
    <text evidence="21">Peptidoglycan polymerase that is essential for cell division.</text>
</comment>
<dbReference type="OrthoDB" id="9812661at2"/>
<keyword evidence="6" id="KW-0808">Transferase</keyword>
<keyword evidence="3" id="KW-1003">Cell membrane</keyword>
<dbReference type="GO" id="GO:0009252">
    <property type="term" value="P:peptidoglycan biosynthetic process"/>
    <property type="evidence" value="ECO:0007669"/>
    <property type="project" value="UniProtKB-KW"/>
</dbReference>
<keyword evidence="7 22" id="KW-0812">Transmembrane</keyword>
<dbReference type="EC" id="2.4.99.28" evidence="19"/>
<evidence type="ECO:0000256" key="2">
    <source>
        <dbReference type="ARBA" id="ARBA00004752"/>
    </source>
</evidence>
<feature type="transmembrane region" description="Helical" evidence="22">
    <location>
        <begin position="29"/>
        <end position="50"/>
    </location>
</feature>
<dbReference type="InterPro" id="IPR001182">
    <property type="entry name" value="FtsW/RodA"/>
</dbReference>
<dbReference type="NCBIfam" id="TIGR02614">
    <property type="entry name" value="ftsW"/>
    <property type="match status" value="1"/>
</dbReference>
<dbReference type="GO" id="GO:0005886">
    <property type="term" value="C:plasma membrane"/>
    <property type="evidence" value="ECO:0007669"/>
    <property type="project" value="UniProtKB-SubCell"/>
</dbReference>
<keyword evidence="8" id="KW-0133">Cell shape</keyword>
<dbReference type="InterPro" id="IPR018365">
    <property type="entry name" value="Cell_cycle_FtsW-rel_CS"/>
</dbReference>
<evidence type="ECO:0000256" key="8">
    <source>
        <dbReference type="ARBA" id="ARBA00022960"/>
    </source>
</evidence>
<name>A0A0U4CIB3_9ACTN</name>
<dbReference type="AlphaFoldDB" id="A0A0U4CIB3"/>
<evidence type="ECO:0000256" key="10">
    <source>
        <dbReference type="ARBA" id="ARBA00022989"/>
    </source>
</evidence>
<dbReference type="GO" id="GO:0008955">
    <property type="term" value="F:peptidoglycan glycosyltransferase activity"/>
    <property type="evidence" value="ECO:0007669"/>
    <property type="project" value="UniProtKB-EC"/>
</dbReference>
<feature type="transmembrane region" description="Helical" evidence="22">
    <location>
        <begin position="329"/>
        <end position="354"/>
    </location>
</feature>
<evidence type="ECO:0000256" key="13">
    <source>
        <dbReference type="ARBA" id="ARBA00023316"/>
    </source>
</evidence>
<dbReference type="PROSITE" id="PS00428">
    <property type="entry name" value="FTSW_RODA_SPOVE"/>
    <property type="match status" value="1"/>
</dbReference>
<dbReference type="PATRIC" id="fig|2041.4.peg.2209"/>
<evidence type="ECO:0000256" key="17">
    <source>
        <dbReference type="ARBA" id="ARBA00041185"/>
    </source>
</evidence>
<dbReference type="GO" id="GO:0051301">
    <property type="term" value="P:cell division"/>
    <property type="evidence" value="ECO:0007669"/>
    <property type="project" value="UniProtKB-KW"/>
</dbReference>
<dbReference type="GO" id="GO:0032153">
    <property type="term" value="C:cell division site"/>
    <property type="evidence" value="ECO:0007669"/>
    <property type="project" value="TreeGrafter"/>
</dbReference>
<dbReference type="Proteomes" id="UP000067689">
    <property type="component" value="Chromosome"/>
</dbReference>
<evidence type="ECO:0000256" key="21">
    <source>
        <dbReference type="ARBA" id="ARBA00049966"/>
    </source>
</evidence>
<comment type="subcellular location">
    <subcellularLocation>
        <location evidence="1">Cell membrane</location>
        <topology evidence="1">Multi-pass membrane protein</topology>
    </subcellularLocation>
</comment>
<dbReference type="InterPro" id="IPR013437">
    <property type="entry name" value="FtsW"/>
</dbReference>
<evidence type="ECO:0000256" key="18">
    <source>
        <dbReference type="ARBA" id="ARBA00041418"/>
    </source>
</evidence>
<gene>
    <name evidence="23" type="ORF">AERYTH_10560</name>
</gene>
<dbReference type="EMBL" id="CP011502">
    <property type="protein sequence ID" value="ALX05109.1"/>
    <property type="molecule type" value="Genomic_DNA"/>
</dbReference>
<comment type="pathway">
    <text evidence="2">Cell wall biogenesis; peptidoglycan biosynthesis.</text>
</comment>
<dbReference type="GO" id="GO:0008360">
    <property type="term" value="P:regulation of cell shape"/>
    <property type="evidence" value="ECO:0007669"/>
    <property type="project" value="UniProtKB-KW"/>
</dbReference>
<feature type="transmembrane region" description="Helical" evidence="22">
    <location>
        <begin position="163"/>
        <end position="181"/>
    </location>
</feature>
<feature type="transmembrane region" description="Helical" evidence="22">
    <location>
        <begin position="187"/>
        <end position="204"/>
    </location>
</feature>
<dbReference type="STRING" id="2041.AERYTH_10560"/>
<feature type="transmembrane region" description="Helical" evidence="22">
    <location>
        <begin position="94"/>
        <end position="113"/>
    </location>
</feature>
<dbReference type="RefSeq" id="WP_067858279.1">
    <property type="nucleotide sequence ID" value="NZ_CP011502.1"/>
</dbReference>
<keyword evidence="9" id="KW-0573">Peptidoglycan synthesis</keyword>
<evidence type="ECO:0000256" key="15">
    <source>
        <dbReference type="ARBA" id="ARBA00033270"/>
    </source>
</evidence>
<dbReference type="Pfam" id="PF01098">
    <property type="entry name" value="FTSW_RODA_SPOVE"/>
    <property type="match status" value="1"/>
</dbReference>
<evidence type="ECO:0000313" key="23">
    <source>
        <dbReference type="EMBL" id="ALX05109.1"/>
    </source>
</evidence>
<dbReference type="PANTHER" id="PTHR30474">
    <property type="entry name" value="CELL CYCLE PROTEIN"/>
    <property type="match status" value="1"/>
</dbReference>
<keyword evidence="12" id="KW-0131">Cell cycle</keyword>
<evidence type="ECO:0000256" key="20">
    <source>
        <dbReference type="ARBA" id="ARBA00049902"/>
    </source>
</evidence>
<dbReference type="KEGG" id="aer:AERYTH_10560"/>
<feature type="transmembrane region" description="Helical" evidence="22">
    <location>
        <begin position="133"/>
        <end position="151"/>
    </location>
</feature>
<evidence type="ECO:0000256" key="14">
    <source>
        <dbReference type="ARBA" id="ARBA00032370"/>
    </source>
</evidence>
<organism evidence="23 24">
    <name type="scientific">Aeromicrobium erythreum</name>
    <dbReference type="NCBI Taxonomy" id="2041"/>
    <lineage>
        <taxon>Bacteria</taxon>
        <taxon>Bacillati</taxon>
        <taxon>Actinomycetota</taxon>
        <taxon>Actinomycetes</taxon>
        <taxon>Propionibacteriales</taxon>
        <taxon>Nocardioidaceae</taxon>
        <taxon>Aeromicrobium</taxon>
    </lineage>
</organism>
<feature type="transmembrane region" description="Helical" evidence="22">
    <location>
        <begin position="62"/>
        <end position="82"/>
    </location>
</feature>
<evidence type="ECO:0000256" key="3">
    <source>
        <dbReference type="ARBA" id="ARBA00022475"/>
    </source>
</evidence>
<dbReference type="PANTHER" id="PTHR30474:SF2">
    <property type="entry name" value="PEPTIDOGLYCAN GLYCOSYLTRANSFERASE FTSW-RELATED"/>
    <property type="match status" value="1"/>
</dbReference>
<comment type="catalytic activity">
    <reaction evidence="20">
        <text>[GlcNAc-(1-&gt;4)-Mur2Ac(oyl-L-Ala-gamma-D-Glu-L-Lys-D-Ala-D-Ala)](n)-di-trans,octa-cis-undecaprenyl diphosphate + beta-D-GlcNAc-(1-&gt;4)-Mur2Ac(oyl-L-Ala-gamma-D-Glu-L-Lys-D-Ala-D-Ala)-di-trans,octa-cis-undecaprenyl diphosphate = [GlcNAc-(1-&gt;4)-Mur2Ac(oyl-L-Ala-gamma-D-Glu-L-Lys-D-Ala-D-Ala)](n+1)-di-trans,octa-cis-undecaprenyl diphosphate + di-trans,octa-cis-undecaprenyl diphosphate + H(+)</text>
        <dbReference type="Rhea" id="RHEA:23708"/>
        <dbReference type="Rhea" id="RHEA-COMP:9602"/>
        <dbReference type="Rhea" id="RHEA-COMP:9603"/>
        <dbReference type="ChEBI" id="CHEBI:15378"/>
        <dbReference type="ChEBI" id="CHEBI:58405"/>
        <dbReference type="ChEBI" id="CHEBI:60033"/>
        <dbReference type="ChEBI" id="CHEBI:78435"/>
        <dbReference type="EC" id="2.4.99.28"/>
    </reaction>
</comment>
<feature type="transmembrane region" description="Helical" evidence="22">
    <location>
        <begin position="360"/>
        <end position="382"/>
    </location>
</feature>
<dbReference type="GO" id="GO:0071555">
    <property type="term" value="P:cell wall organization"/>
    <property type="evidence" value="ECO:0007669"/>
    <property type="project" value="UniProtKB-KW"/>
</dbReference>
<keyword evidence="4 23" id="KW-0132">Cell division</keyword>
<evidence type="ECO:0000256" key="16">
    <source>
        <dbReference type="ARBA" id="ARBA00038053"/>
    </source>
</evidence>
<keyword evidence="5" id="KW-0328">Glycosyltransferase</keyword>
<evidence type="ECO:0000256" key="9">
    <source>
        <dbReference type="ARBA" id="ARBA00022984"/>
    </source>
</evidence>
<sequence>MSTTDKSPRSSGSAVAGAQRLLDRPLASYQLVLGTTALLLGLGLIMVLSASSVLSLQVYGNSFAIVQRQLVLAVVGLAGAYAVTRIPMTLLRRLILPGLLVSIALTLATFIPGVGVEVNGNTNWIPVAAGFRLQPSEFLKLTLVLWIADHYARRQKHLDNPRLVLLPMTLVAGFCAALVVAQNDLGTALVLFAVIVGMLWVVGLPGRFLGAIVAFVGVLLVFFVATAPHRVARMLSFLNPMADPDKDGYQAVHAMMGFARGGFGGVGLGGSRQKWGSLPEAHTDFILAVVGEELGLLGSLVVLVLFVLLAVAGVRIATRSRDPFARYAAAGVTIWITAQAAINIAMVLGLLPVIGIPLPLLSYGGSSVLVTLVGCGVLLRCATTEPGAARALAAGKARRARSSAARRR</sequence>
<evidence type="ECO:0000256" key="5">
    <source>
        <dbReference type="ARBA" id="ARBA00022676"/>
    </source>
</evidence>
<keyword evidence="10 22" id="KW-1133">Transmembrane helix</keyword>
<feature type="transmembrane region" description="Helical" evidence="22">
    <location>
        <begin position="294"/>
        <end position="317"/>
    </location>
</feature>
<dbReference type="GO" id="GO:0015648">
    <property type="term" value="F:lipid-linked peptidoglycan transporter activity"/>
    <property type="evidence" value="ECO:0007669"/>
    <property type="project" value="TreeGrafter"/>
</dbReference>
<protein>
    <recommendedName>
        <fullName evidence="17">Probable peptidoglycan glycosyltransferase FtsW</fullName>
        <ecNumber evidence="19">2.4.99.28</ecNumber>
    </recommendedName>
    <alternativeName>
        <fullName evidence="18">Cell division protein FtsW</fullName>
    </alternativeName>
    <alternativeName>
        <fullName evidence="15">Cell wall polymerase</fullName>
    </alternativeName>
    <alternativeName>
        <fullName evidence="14">Peptidoglycan polymerase</fullName>
    </alternativeName>
</protein>
<evidence type="ECO:0000256" key="11">
    <source>
        <dbReference type="ARBA" id="ARBA00023136"/>
    </source>
</evidence>
<evidence type="ECO:0000313" key="24">
    <source>
        <dbReference type="Proteomes" id="UP000067689"/>
    </source>
</evidence>
<evidence type="ECO:0000256" key="4">
    <source>
        <dbReference type="ARBA" id="ARBA00022618"/>
    </source>
</evidence>
<evidence type="ECO:0000256" key="19">
    <source>
        <dbReference type="ARBA" id="ARBA00044770"/>
    </source>
</evidence>
<evidence type="ECO:0000256" key="7">
    <source>
        <dbReference type="ARBA" id="ARBA00022692"/>
    </source>
</evidence>
<keyword evidence="24" id="KW-1185">Reference proteome</keyword>
<proteinExistence type="inferred from homology"/>
<accession>A0A0U4CIB3</accession>
<evidence type="ECO:0000256" key="22">
    <source>
        <dbReference type="SAM" id="Phobius"/>
    </source>
</evidence>
<evidence type="ECO:0000256" key="1">
    <source>
        <dbReference type="ARBA" id="ARBA00004651"/>
    </source>
</evidence>
<keyword evidence="11 22" id="KW-0472">Membrane</keyword>
<evidence type="ECO:0000256" key="12">
    <source>
        <dbReference type="ARBA" id="ARBA00023306"/>
    </source>
</evidence>
<comment type="similarity">
    <text evidence="16">Belongs to the SEDS family. FtsW subfamily.</text>
</comment>
<reference evidence="23 24" key="1">
    <citation type="journal article" date="1991" name="Int. J. Syst. Bacteriol.">
        <title>Description of the erythromycin-producing bacterium Arthrobacter sp. strain NRRL B-3381 as Aeromicrobium erythreum gen. nov., sp. nov.</title>
        <authorList>
            <person name="Miller E.S."/>
            <person name="Woese C.R."/>
            <person name="Brenner S."/>
        </authorList>
    </citation>
    <scope>NUCLEOTIDE SEQUENCE [LARGE SCALE GENOMIC DNA]</scope>
    <source>
        <strain evidence="23 24">AR18</strain>
    </source>
</reference>
<evidence type="ECO:0000256" key="6">
    <source>
        <dbReference type="ARBA" id="ARBA00022679"/>
    </source>
</evidence>
<keyword evidence="13" id="KW-0961">Cell wall biogenesis/degradation</keyword>